<proteinExistence type="predicted"/>
<accession>A0ABW8JPK6</accession>
<evidence type="ECO:0000313" key="3">
    <source>
        <dbReference type="Proteomes" id="UP001620461"/>
    </source>
</evidence>
<feature type="signal peptide" evidence="1">
    <location>
        <begin position="1"/>
        <end position="22"/>
    </location>
</feature>
<keyword evidence="3" id="KW-1185">Reference proteome</keyword>
<dbReference type="RefSeq" id="WP_404549337.1">
    <property type="nucleotide sequence ID" value="NZ_JADIKJ010000034.1"/>
</dbReference>
<dbReference type="Proteomes" id="UP001620461">
    <property type="component" value="Unassembled WGS sequence"/>
</dbReference>
<name>A0ABW8JPK6_9GAMM</name>
<reference evidence="2 3" key="1">
    <citation type="submission" date="2020-10" db="EMBL/GenBank/DDBJ databases">
        <title>Phylogeny of dyella-like bacteria.</title>
        <authorList>
            <person name="Fu J."/>
        </authorList>
    </citation>
    <scope>NUCLEOTIDE SEQUENCE [LARGE SCALE GENOMIC DNA]</scope>
    <source>
        <strain evidence="2 3">JP1</strain>
    </source>
</reference>
<evidence type="ECO:0000313" key="2">
    <source>
        <dbReference type="EMBL" id="MFK2902215.1"/>
    </source>
</evidence>
<comment type="caution">
    <text evidence="2">The sequence shown here is derived from an EMBL/GenBank/DDBJ whole genome shotgun (WGS) entry which is preliminary data.</text>
</comment>
<keyword evidence="1" id="KW-0732">Signal</keyword>
<protein>
    <submittedName>
        <fullName evidence="2">Uncharacterized protein</fullName>
    </submittedName>
</protein>
<evidence type="ECO:0000256" key="1">
    <source>
        <dbReference type="SAM" id="SignalP"/>
    </source>
</evidence>
<sequence length="155" mass="16272">MKGMGFYLLVVLTLTVALSSCAQVGRPGSDQRSDRLALAAKAFPAQKNFLYVDVPAADNGVSNLMVRAFAGDSATTQHLTSIISRGAIAPTYVVVGSQSNGVAYSTVKAVLDGFKGKKLPYLHLALIGDSAQAGQLQPVADALHSEYLVLVLPHE</sequence>
<dbReference type="EMBL" id="JADIKJ010000034">
    <property type="protein sequence ID" value="MFK2902215.1"/>
    <property type="molecule type" value="Genomic_DNA"/>
</dbReference>
<feature type="chain" id="PRO_5047110392" evidence="1">
    <location>
        <begin position="23"/>
        <end position="155"/>
    </location>
</feature>
<dbReference type="PROSITE" id="PS51257">
    <property type="entry name" value="PROKAR_LIPOPROTEIN"/>
    <property type="match status" value="1"/>
</dbReference>
<gene>
    <name evidence="2" type="ORF">ISP15_17950</name>
</gene>
<organism evidence="2 3">
    <name type="scientific">Dyella jejuensis</name>
    <dbReference type="NCBI Taxonomy" id="1432009"/>
    <lineage>
        <taxon>Bacteria</taxon>
        <taxon>Pseudomonadati</taxon>
        <taxon>Pseudomonadota</taxon>
        <taxon>Gammaproteobacteria</taxon>
        <taxon>Lysobacterales</taxon>
        <taxon>Rhodanobacteraceae</taxon>
        <taxon>Dyella</taxon>
    </lineage>
</organism>